<dbReference type="GO" id="GO:0008270">
    <property type="term" value="F:zinc ion binding"/>
    <property type="evidence" value="ECO:0007669"/>
    <property type="project" value="UniProtKB-KW"/>
</dbReference>
<evidence type="ECO:0000256" key="4">
    <source>
        <dbReference type="ARBA" id="ARBA00022771"/>
    </source>
</evidence>
<evidence type="ECO:0000313" key="13">
    <source>
        <dbReference type="Proteomes" id="UP000271974"/>
    </source>
</evidence>
<evidence type="ECO:0000256" key="2">
    <source>
        <dbReference type="ARBA" id="ARBA00022723"/>
    </source>
</evidence>
<keyword evidence="2" id="KW-0479">Metal-binding</keyword>
<evidence type="ECO:0000256" key="9">
    <source>
        <dbReference type="ARBA" id="ARBA00023242"/>
    </source>
</evidence>
<keyword evidence="13" id="KW-1185">Reference proteome</keyword>
<feature type="domain" description="C2H2-type" evidence="11">
    <location>
        <begin position="151"/>
        <end position="179"/>
    </location>
</feature>
<dbReference type="Pfam" id="PF13894">
    <property type="entry name" value="zf-C2H2_4"/>
    <property type="match status" value="1"/>
</dbReference>
<reference evidence="12 13" key="1">
    <citation type="submission" date="2019-01" db="EMBL/GenBank/DDBJ databases">
        <title>A draft genome assembly of the solar-powered sea slug Elysia chlorotica.</title>
        <authorList>
            <person name="Cai H."/>
            <person name="Li Q."/>
            <person name="Fang X."/>
            <person name="Li J."/>
            <person name="Curtis N.E."/>
            <person name="Altenburger A."/>
            <person name="Shibata T."/>
            <person name="Feng M."/>
            <person name="Maeda T."/>
            <person name="Schwartz J.A."/>
            <person name="Shigenobu S."/>
            <person name="Lundholm N."/>
            <person name="Nishiyama T."/>
            <person name="Yang H."/>
            <person name="Hasebe M."/>
            <person name="Li S."/>
            <person name="Pierce S.K."/>
            <person name="Wang J."/>
        </authorList>
    </citation>
    <scope>NUCLEOTIDE SEQUENCE [LARGE SCALE GENOMIC DNA]</scope>
    <source>
        <strain evidence="12">EC2010</strain>
        <tissue evidence="12">Whole organism of an adult</tissue>
    </source>
</reference>
<evidence type="ECO:0000256" key="6">
    <source>
        <dbReference type="ARBA" id="ARBA00023015"/>
    </source>
</evidence>
<keyword evidence="4 10" id="KW-0863">Zinc-finger</keyword>
<dbReference type="Gene3D" id="3.30.160.60">
    <property type="entry name" value="Classic Zinc Finger"/>
    <property type="match status" value="9"/>
</dbReference>
<dbReference type="OrthoDB" id="6154725at2759"/>
<feature type="domain" description="C2H2-type" evidence="11">
    <location>
        <begin position="519"/>
        <end position="546"/>
    </location>
</feature>
<dbReference type="SMART" id="SM00355">
    <property type="entry name" value="ZnF_C2H2"/>
    <property type="match status" value="18"/>
</dbReference>
<feature type="domain" description="C2H2-type" evidence="11">
    <location>
        <begin position="179"/>
        <end position="207"/>
    </location>
</feature>
<dbReference type="Pfam" id="PF00096">
    <property type="entry name" value="zf-C2H2"/>
    <property type="match status" value="6"/>
</dbReference>
<dbReference type="PANTHER" id="PTHR47772">
    <property type="entry name" value="ZINC FINGER PROTEIN 200"/>
    <property type="match status" value="1"/>
</dbReference>
<evidence type="ECO:0000256" key="10">
    <source>
        <dbReference type="PROSITE-ProRule" id="PRU00042"/>
    </source>
</evidence>
<dbReference type="GO" id="GO:0005634">
    <property type="term" value="C:nucleus"/>
    <property type="evidence" value="ECO:0007669"/>
    <property type="project" value="UniProtKB-SubCell"/>
</dbReference>
<dbReference type="Proteomes" id="UP000271974">
    <property type="component" value="Unassembled WGS sequence"/>
</dbReference>
<evidence type="ECO:0000256" key="3">
    <source>
        <dbReference type="ARBA" id="ARBA00022737"/>
    </source>
</evidence>
<dbReference type="FunFam" id="3.30.160.60:FF:000630">
    <property type="entry name" value="Zinc finger protein 180"/>
    <property type="match status" value="1"/>
</dbReference>
<keyword evidence="8" id="KW-0804">Transcription</keyword>
<dbReference type="GO" id="GO:0003677">
    <property type="term" value="F:DNA binding"/>
    <property type="evidence" value="ECO:0007669"/>
    <property type="project" value="UniProtKB-KW"/>
</dbReference>
<keyword evidence="6" id="KW-0805">Transcription regulation</keyword>
<feature type="domain" description="C2H2-type" evidence="11">
    <location>
        <begin position="489"/>
        <end position="516"/>
    </location>
</feature>
<evidence type="ECO:0000313" key="12">
    <source>
        <dbReference type="EMBL" id="RUS73870.1"/>
    </source>
</evidence>
<accession>A0A3S0ZFS3</accession>
<organism evidence="12 13">
    <name type="scientific">Elysia chlorotica</name>
    <name type="common">Eastern emerald elysia</name>
    <name type="synonym">Sea slug</name>
    <dbReference type="NCBI Taxonomy" id="188477"/>
    <lineage>
        <taxon>Eukaryota</taxon>
        <taxon>Metazoa</taxon>
        <taxon>Spiralia</taxon>
        <taxon>Lophotrochozoa</taxon>
        <taxon>Mollusca</taxon>
        <taxon>Gastropoda</taxon>
        <taxon>Heterobranchia</taxon>
        <taxon>Euthyneura</taxon>
        <taxon>Panpulmonata</taxon>
        <taxon>Sacoglossa</taxon>
        <taxon>Placobranchoidea</taxon>
        <taxon>Plakobranchidae</taxon>
        <taxon>Elysia</taxon>
    </lineage>
</organism>
<evidence type="ECO:0000256" key="8">
    <source>
        <dbReference type="ARBA" id="ARBA00023163"/>
    </source>
</evidence>
<dbReference type="PROSITE" id="PS00028">
    <property type="entry name" value="ZINC_FINGER_C2H2_1"/>
    <property type="match status" value="11"/>
</dbReference>
<evidence type="ECO:0000256" key="1">
    <source>
        <dbReference type="ARBA" id="ARBA00004123"/>
    </source>
</evidence>
<feature type="domain" description="C2H2-type" evidence="11">
    <location>
        <begin position="299"/>
        <end position="326"/>
    </location>
</feature>
<feature type="domain" description="C2H2-type" evidence="11">
    <location>
        <begin position="547"/>
        <end position="571"/>
    </location>
</feature>
<feature type="domain" description="C2H2-type" evidence="11">
    <location>
        <begin position="210"/>
        <end position="237"/>
    </location>
</feature>
<dbReference type="FunFam" id="3.30.160.60:FF:000646">
    <property type="entry name" value="Myeloid zinc finger 1"/>
    <property type="match status" value="1"/>
</dbReference>
<feature type="domain" description="C2H2-type" evidence="11">
    <location>
        <begin position="460"/>
        <end position="488"/>
    </location>
</feature>
<protein>
    <recommendedName>
        <fullName evidence="11">C2H2-type domain-containing protein</fullName>
    </recommendedName>
</protein>
<dbReference type="AlphaFoldDB" id="A0A3S0ZFS3"/>
<dbReference type="SUPFAM" id="SSF57667">
    <property type="entry name" value="beta-beta-alpha zinc fingers"/>
    <property type="match status" value="6"/>
</dbReference>
<keyword evidence="3" id="KW-0677">Repeat</keyword>
<dbReference type="PANTHER" id="PTHR47772:SF13">
    <property type="entry name" value="GASTRULA ZINC FINGER PROTEIN XLCGF49.1-LIKE-RELATED"/>
    <property type="match status" value="1"/>
</dbReference>
<dbReference type="PROSITE" id="PS50157">
    <property type="entry name" value="ZINC_FINGER_C2H2_2"/>
    <property type="match status" value="10"/>
</dbReference>
<dbReference type="InterPro" id="IPR013087">
    <property type="entry name" value="Znf_C2H2_type"/>
</dbReference>
<evidence type="ECO:0000256" key="7">
    <source>
        <dbReference type="ARBA" id="ARBA00023125"/>
    </source>
</evidence>
<proteinExistence type="predicted"/>
<gene>
    <name evidence="12" type="ORF">EGW08_018372</name>
</gene>
<evidence type="ECO:0000256" key="5">
    <source>
        <dbReference type="ARBA" id="ARBA00022833"/>
    </source>
</evidence>
<name>A0A3S0ZFS3_ELYCH</name>
<dbReference type="EMBL" id="RQTK01000892">
    <property type="protein sequence ID" value="RUS73870.1"/>
    <property type="molecule type" value="Genomic_DNA"/>
</dbReference>
<keyword evidence="5" id="KW-0862">Zinc</keyword>
<dbReference type="STRING" id="188477.A0A3S0ZFS3"/>
<comment type="subcellular location">
    <subcellularLocation>
        <location evidence="1">Nucleus</location>
    </subcellularLocation>
</comment>
<sequence>MLFQCCVCAQKFLTDIKLKRHCYRHLNPKTGRFKCSRCQFETDNRSAFLKHAATHRTECAICNTDFGHTHLLQSHMESQHADRLFTCKICGKKIATKDQLDTHMHYHRFNSTGKQCPICGTIIKSGLNKHIMRKHPKKSETSEPHHSDNQHTCSKCFKKFTSRINLAEHVRRNHTNHSSSCPTCGKTFSKTESLTKHIDKVHLNKDLRTYICELCGKRATSSYNLKVHMRIHSTSKLFFCDLCGQGFNYKAFSRANIKDTGKNVRCSKKFYSCPVCGIKLQNCHLVNHVKNKHTKEDVFICCYCKKPLSNHSMLADHIKFHLGIETKKGKLHCSLCPSVFTSASAFHRHSHTHRTVCVFCNKDFGFLRLLQDHYKKEHWEEMFPCRVCGHRLATKRQHWTHERHHKYSNGDPCHICGKVFVDMKLHLAYHEKSGDNNEADSNTTASLINNGGAVIDSEKHLCTMCPSTFPTEGFLVRHMTTIHKQDMGLKCPQCPKRFGTRKQLASHVKRHVDRKEKKFVCSVCEKIFAENHTLKMHMRVHDLEKFLTCSICDKGFNYKVTYKTHMKTKHG</sequence>
<feature type="non-terminal residue" evidence="12">
    <location>
        <position position="571"/>
    </location>
</feature>
<feature type="domain" description="C2H2-type" evidence="11">
    <location>
        <begin position="3"/>
        <end position="30"/>
    </location>
</feature>
<evidence type="ECO:0000259" key="11">
    <source>
        <dbReference type="PROSITE" id="PS50157"/>
    </source>
</evidence>
<keyword evidence="7" id="KW-0238">DNA-binding</keyword>
<keyword evidence="9" id="KW-0539">Nucleus</keyword>
<dbReference type="InterPro" id="IPR050636">
    <property type="entry name" value="C2H2-ZF_domain-containing"/>
</dbReference>
<feature type="domain" description="C2H2-type" evidence="11">
    <location>
        <begin position="85"/>
        <end position="112"/>
    </location>
</feature>
<comment type="caution">
    <text evidence="12">The sequence shown here is derived from an EMBL/GenBank/DDBJ whole genome shotgun (WGS) entry which is preliminary data.</text>
</comment>
<dbReference type="InterPro" id="IPR036236">
    <property type="entry name" value="Znf_C2H2_sf"/>
</dbReference>